<dbReference type="CDD" id="cd00085">
    <property type="entry name" value="HNHc"/>
    <property type="match status" value="1"/>
</dbReference>
<protein>
    <submittedName>
        <fullName evidence="2">Putative type IV secretion system protein IcmJ/DotN</fullName>
    </submittedName>
</protein>
<dbReference type="InterPro" id="IPR003615">
    <property type="entry name" value="HNH_nuc"/>
</dbReference>
<sequence length="239" mass="27483">MITSSKNIDRRQCQPIIGVKRKVWRQDDEHADEFDTEFQEVRTSVLKRDNHTCKFCFFKSLHYQEVHHINDDHSNNSPTNLVTVCPLCHQVHHLGMVAIKGSGFISYIPELTQTEVNWVVRTLFMLLHNLKKDDPVINQLHSLYSVFQERGADTLKNVFYHGEKSVINLSSPIVLAQYLSLCDDKLFEDRINSLAGLVVVPTIQAFQPKQLEAYFHAQGAANNKKESYEALFNNLISNL</sequence>
<dbReference type="SMART" id="SM00507">
    <property type="entry name" value="HNHc"/>
    <property type="match status" value="1"/>
</dbReference>
<evidence type="ECO:0000259" key="1">
    <source>
        <dbReference type="SMART" id="SM00507"/>
    </source>
</evidence>
<keyword evidence="2" id="KW-0614">Plasmid</keyword>
<feature type="domain" description="HNH nuclease" evidence="1">
    <location>
        <begin position="40"/>
        <end position="90"/>
    </location>
</feature>
<dbReference type="EMBL" id="CP000719">
    <property type="protein sequence ID" value="ABS45711.1"/>
    <property type="molecule type" value="Genomic_DNA"/>
</dbReference>
<geneLocation type="plasmid" evidence="3">
    <name>plasmid_153kb</name>
</geneLocation>
<name>A0A0U1QTK2_YERP3</name>
<organism evidence="2 3">
    <name type="scientific">Yersinia pseudotuberculosis serotype O:1b (strain IP 31758)</name>
    <dbReference type="NCBI Taxonomy" id="349747"/>
    <lineage>
        <taxon>Bacteria</taxon>
        <taxon>Pseudomonadati</taxon>
        <taxon>Pseudomonadota</taxon>
        <taxon>Gammaproteobacteria</taxon>
        <taxon>Enterobacterales</taxon>
        <taxon>Yersiniaceae</taxon>
        <taxon>Yersinia</taxon>
    </lineage>
</organism>
<accession>A0A0U1QTK2</accession>
<proteinExistence type="predicted"/>
<gene>
    <name evidence="2" type="ordered locus">YpsIP31758_B0119</name>
</gene>
<dbReference type="RefSeq" id="WP_011988555.1">
    <property type="nucleotide sequence ID" value="NC_009705.1"/>
</dbReference>
<dbReference type="Proteomes" id="UP000002412">
    <property type="component" value="Plasmid p_153kb"/>
</dbReference>
<evidence type="ECO:0000313" key="2">
    <source>
        <dbReference type="EMBL" id="ABS45711.1"/>
    </source>
</evidence>
<dbReference type="AlphaFoldDB" id="A0A0U1QTK2"/>
<dbReference type="HOGENOM" id="CLU_1160748_0_0_6"/>
<evidence type="ECO:0000313" key="3">
    <source>
        <dbReference type="Proteomes" id="UP000002412"/>
    </source>
</evidence>
<dbReference type="KEGG" id="ypi:YpsIP31758_B0119"/>
<reference evidence="2 3" key="1">
    <citation type="journal article" date="2007" name="PLoS Genet.">
        <title>The complete genome sequence of Yersinia pseudotuberculosis IP31758, the causative agent of Far East scarlet-like fever.</title>
        <authorList>
            <person name="Eppinger M."/>
            <person name="Rosovitz M.J."/>
            <person name="Fricke W.F."/>
            <person name="Rasko D.A."/>
            <person name="Kokorina G."/>
            <person name="Fayolle C."/>
            <person name="Lindler L.E."/>
            <person name="Carniel E."/>
            <person name="Ravel J."/>
        </authorList>
    </citation>
    <scope>NUCLEOTIDE SEQUENCE [LARGE SCALE GENOMIC DNA]</scope>
    <source>
        <strain evidence="2 3">IP 31758</strain>
        <plasmid evidence="3">Plasmid plasmid_153kb</plasmid>
    </source>
</reference>